<dbReference type="VEuPathDB" id="FungiDB:A1O9_10508"/>
<comment type="caution">
    <text evidence="1">The sequence shown here is derived from an EMBL/GenBank/DDBJ whole genome shotgun (WGS) entry which is preliminary data.</text>
</comment>
<dbReference type="Pfam" id="PF17784">
    <property type="entry name" value="Sulfotransfer_4"/>
    <property type="match status" value="1"/>
</dbReference>
<dbReference type="OrthoDB" id="408152at2759"/>
<gene>
    <name evidence="1" type="ORF">A1O9_10508</name>
</gene>
<accession>A0A072P2N4</accession>
<evidence type="ECO:0000313" key="1">
    <source>
        <dbReference type="EMBL" id="KEF53533.1"/>
    </source>
</evidence>
<dbReference type="SUPFAM" id="SSF52540">
    <property type="entry name" value="P-loop containing nucleoside triphosphate hydrolases"/>
    <property type="match status" value="1"/>
</dbReference>
<dbReference type="EMBL" id="AMGV01000013">
    <property type="protein sequence ID" value="KEF53533.1"/>
    <property type="molecule type" value="Genomic_DNA"/>
</dbReference>
<dbReference type="Gene3D" id="3.40.50.300">
    <property type="entry name" value="P-loop containing nucleotide triphosphate hydrolases"/>
    <property type="match status" value="1"/>
</dbReference>
<proteinExistence type="predicted"/>
<dbReference type="Proteomes" id="UP000027920">
    <property type="component" value="Unassembled WGS sequence"/>
</dbReference>
<dbReference type="HOGENOM" id="CLU_061199_2_1_1"/>
<dbReference type="PANTHER" id="PTHR36978:SF4">
    <property type="entry name" value="P-LOOP CONTAINING NUCLEOSIDE TRIPHOSPHATE HYDROLASE PROTEIN"/>
    <property type="match status" value="1"/>
</dbReference>
<dbReference type="InterPro" id="IPR027417">
    <property type="entry name" value="P-loop_NTPase"/>
</dbReference>
<organism evidence="1 2">
    <name type="scientific">Exophiala aquamarina CBS 119918</name>
    <dbReference type="NCBI Taxonomy" id="1182545"/>
    <lineage>
        <taxon>Eukaryota</taxon>
        <taxon>Fungi</taxon>
        <taxon>Dikarya</taxon>
        <taxon>Ascomycota</taxon>
        <taxon>Pezizomycotina</taxon>
        <taxon>Eurotiomycetes</taxon>
        <taxon>Chaetothyriomycetidae</taxon>
        <taxon>Chaetothyriales</taxon>
        <taxon>Herpotrichiellaceae</taxon>
        <taxon>Exophiala</taxon>
    </lineage>
</organism>
<evidence type="ECO:0008006" key="3">
    <source>
        <dbReference type="Google" id="ProtNLM"/>
    </source>
</evidence>
<protein>
    <recommendedName>
        <fullName evidence="3">NAD dependent epimerase/dehydratase</fullName>
    </recommendedName>
</protein>
<dbReference type="AlphaFoldDB" id="A0A072P2N4"/>
<dbReference type="GeneID" id="25285412"/>
<dbReference type="PANTHER" id="PTHR36978">
    <property type="entry name" value="P-LOOP CONTAINING NUCLEOTIDE TRIPHOSPHATE HYDROLASE"/>
    <property type="match status" value="1"/>
</dbReference>
<evidence type="ECO:0000313" key="2">
    <source>
        <dbReference type="Proteomes" id="UP000027920"/>
    </source>
</evidence>
<dbReference type="RefSeq" id="XP_013256123.1">
    <property type="nucleotide sequence ID" value="XM_013400669.1"/>
</dbReference>
<name>A0A072P2N4_9EURO</name>
<keyword evidence="2" id="KW-1185">Reference proteome</keyword>
<sequence>MAPHKPKPQIPLDHTGPMEVVCLGLPRCATSTLKLILEETLAIGPCMHMSRCLLAPEKMALVERALRELDQTKRRALLNELFKGCAATADFPGHLFVEDLVVMYPNAKFVLNIRGSGAKSWSESMQEAIAPFLSLKYRVACWWSLADWQHYQAEVAWDEFVKRKLGGKSFCHEEVYRLHNDWVRRTVKESGKRLLEWEPGMGYEPLCEFIGKEVPDGEIPKTNERGQMKRVLAWRIKIGLKLWLRNVMLPTALISGIAVAYTIS</sequence>
<reference evidence="1 2" key="1">
    <citation type="submission" date="2013-03" db="EMBL/GenBank/DDBJ databases">
        <title>The Genome Sequence of Exophiala aquamarina CBS 119918.</title>
        <authorList>
            <consortium name="The Broad Institute Genomics Platform"/>
            <person name="Cuomo C."/>
            <person name="de Hoog S."/>
            <person name="Gorbushina A."/>
            <person name="Walker B."/>
            <person name="Young S.K."/>
            <person name="Zeng Q."/>
            <person name="Gargeya S."/>
            <person name="Fitzgerald M."/>
            <person name="Haas B."/>
            <person name="Abouelleil A."/>
            <person name="Allen A.W."/>
            <person name="Alvarado L."/>
            <person name="Arachchi H.M."/>
            <person name="Berlin A.M."/>
            <person name="Chapman S.B."/>
            <person name="Gainer-Dewar J."/>
            <person name="Goldberg J."/>
            <person name="Griggs A."/>
            <person name="Gujja S."/>
            <person name="Hansen M."/>
            <person name="Howarth C."/>
            <person name="Imamovic A."/>
            <person name="Ireland A."/>
            <person name="Larimer J."/>
            <person name="McCowan C."/>
            <person name="Murphy C."/>
            <person name="Pearson M."/>
            <person name="Poon T.W."/>
            <person name="Priest M."/>
            <person name="Roberts A."/>
            <person name="Saif S."/>
            <person name="Shea T."/>
            <person name="Sisk P."/>
            <person name="Sykes S."/>
            <person name="Wortman J."/>
            <person name="Nusbaum C."/>
            <person name="Birren B."/>
        </authorList>
    </citation>
    <scope>NUCLEOTIDE SEQUENCE [LARGE SCALE GENOMIC DNA]</scope>
    <source>
        <strain evidence="1 2">CBS 119918</strain>
    </source>
</reference>
<dbReference type="InterPro" id="IPR040632">
    <property type="entry name" value="Sulfotransfer_4"/>
</dbReference>